<name>A0A7I8LFP2_SPIIN</name>
<feature type="chain" id="PRO_5045020079" evidence="2">
    <location>
        <begin position="19"/>
        <end position="98"/>
    </location>
</feature>
<dbReference type="EMBL" id="LR743601">
    <property type="protein sequence ID" value="CAA2631712.1"/>
    <property type="molecule type" value="Genomic_DNA"/>
</dbReference>
<accession>A0A7I8LFP2</accession>
<reference evidence="4" key="1">
    <citation type="submission" date="2020-02" db="EMBL/GenBank/DDBJ databases">
        <authorList>
            <person name="Scholz U."/>
            <person name="Mascher M."/>
            <person name="Fiebig A."/>
        </authorList>
    </citation>
    <scope>NUCLEOTIDE SEQUENCE</scope>
</reference>
<feature type="region of interest" description="Disordered" evidence="1">
    <location>
        <begin position="73"/>
        <end position="98"/>
    </location>
</feature>
<dbReference type="AlphaFoldDB" id="A0A7I8LFP2"/>
<sequence>MATALLGLPQGLLGGCIAAVNADKQRRPYHRNCGCALHDKSRPCPKGSPCRAQLSYPLCRGACRQGNLVAAAPASAGGGDLHRSSSESAGRPFKKTPQ</sequence>
<keyword evidence="5" id="KW-1185">Reference proteome</keyword>
<keyword evidence="2" id="KW-0732">Signal</keyword>
<evidence type="ECO:0000256" key="2">
    <source>
        <dbReference type="SAM" id="SignalP"/>
    </source>
</evidence>
<dbReference type="PANTHER" id="PTHR35121:SF2">
    <property type="entry name" value="SWIM-TYPE DOMAIN-CONTAINING PROTEIN"/>
    <property type="match status" value="1"/>
</dbReference>
<dbReference type="EMBL" id="LR746277">
    <property type="protein sequence ID" value="CAA7408054.1"/>
    <property type="molecule type" value="Genomic_DNA"/>
</dbReference>
<evidence type="ECO:0000313" key="3">
    <source>
        <dbReference type="EMBL" id="CAA2631712.1"/>
    </source>
</evidence>
<dbReference type="PANTHER" id="PTHR35121">
    <property type="entry name" value="HOMEODOMAIN PROTEIN 8, PUTATIVE-RELATED"/>
    <property type="match status" value="1"/>
</dbReference>
<gene>
    <name evidence="3" type="ORF">SI7747_14017360</name>
    <name evidence="4" type="ORF">SI8410_14018732</name>
</gene>
<dbReference type="Proteomes" id="UP000663760">
    <property type="component" value="Chromosome 14"/>
</dbReference>
<dbReference type="OrthoDB" id="1696465at2759"/>
<evidence type="ECO:0000313" key="5">
    <source>
        <dbReference type="Proteomes" id="UP000663760"/>
    </source>
</evidence>
<organism evidence="4 5">
    <name type="scientific">Spirodela intermedia</name>
    <name type="common">Intermediate duckweed</name>
    <dbReference type="NCBI Taxonomy" id="51605"/>
    <lineage>
        <taxon>Eukaryota</taxon>
        <taxon>Viridiplantae</taxon>
        <taxon>Streptophyta</taxon>
        <taxon>Embryophyta</taxon>
        <taxon>Tracheophyta</taxon>
        <taxon>Spermatophyta</taxon>
        <taxon>Magnoliopsida</taxon>
        <taxon>Liliopsida</taxon>
        <taxon>Araceae</taxon>
        <taxon>Lemnoideae</taxon>
        <taxon>Spirodela</taxon>
    </lineage>
</organism>
<feature type="signal peptide" evidence="2">
    <location>
        <begin position="1"/>
        <end position="18"/>
    </location>
</feature>
<evidence type="ECO:0000313" key="4">
    <source>
        <dbReference type="EMBL" id="CAA7408054.1"/>
    </source>
</evidence>
<evidence type="ECO:0000256" key="1">
    <source>
        <dbReference type="SAM" id="MobiDB-lite"/>
    </source>
</evidence>
<protein>
    <submittedName>
        <fullName evidence="4">Uncharacterized protein</fullName>
    </submittedName>
</protein>
<proteinExistence type="predicted"/>